<comment type="caution">
    <text evidence="3">The sequence shown here is derived from an EMBL/GenBank/DDBJ whole genome shotgun (WGS) entry which is preliminary data.</text>
</comment>
<dbReference type="PROSITE" id="PS50198">
    <property type="entry name" value="PPIC_PPIASE_2"/>
    <property type="match status" value="1"/>
</dbReference>
<proteinExistence type="predicted"/>
<accession>A0ABS7ZK13</accession>
<dbReference type="EMBL" id="JAEDAH010000001">
    <property type="protein sequence ID" value="MCA6062047.1"/>
    <property type="molecule type" value="Genomic_DNA"/>
</dbReference>
<evidence type="ECO:0000256" key="1">
    <source>
        <dbReference type="PROSITE-ProRule" id="PRU00278"/>
    </source>
</evidence>
<keyword evidence="1 3" id="KW-0413">Isomerase</keyword>
<dbReference type="SUPFAM" id="SSF54534">
    <property type="entry name" value="FKBP-like"/>
    <property type="match status" value="1"/>
</dbReference>
<dbReference type="Gene3D" id="3.10.50.40">
    <property type="match status" value="1"/>
</dbReference>
<feature type="domain" description="PpiC" evidence="2">
    <location>
        <begin position="1"/>
        <end position="91"/>
    </location>
</feature>
<dbReference type="InterPro" id="IPR046357">
    <property type="entry name" value="PPIase_dom_sf"/>
</dbReference>
<keyword evidence="1" id="KW-0697">Rotamase</keyword>
<dbReference type="PANTHER" id="PTHR43629:SF2">
    <property type="entry name" value="RHODANESE-LIKE_PPIC DOMAIN-CONTAINING PROTEIN 12, CHLOROPLASTIC"/>
    <property type="match status" value="1"/>
</dbReference>
<dbReference type="InterPro" id="IPR052204">
    <property type="entry name" value="PpiC/parvulin_rotamase"/>
</dbReference>
<dbReference type="Proteomes" id="UP000714380">
    <property type="component" value="Unassembled WGS sequence"/>
</dbReference>
<protein>
    <submittedName>
        <fullName evidence="3">Peptidylprolyl isomerase</fullName>
    </submittedName>
</protein>
<dbReference type="GO" id="GO:0016853">
    <property type="term" value="F:isomerase activity"/>
    <property type="evidence" value="ECO:0007669"/>
    <property type="project" value="UniProtKB-KW"/>
</dbReference>
<sequence>MSTIPVHHILLKSPLLASDVMQELQLGADFGEMASEYSACPSASNEGFAGFHHTDRLPGELVHALYEHDEQQPYVGPVKTSLGFHILKAVKKPERPLIMDEHADAEE</sequence>
<gene>
    <name evidence="3" type="ORF">I9W95_00340</name>
</gene>
<dbReference type="RefSeq" id="WP_225670526.1">
    <property type="nucleotide sequence ID" value="NZ_JAEDAH010000001.1"/>
</dbReference>
<name>A0ABS7ZK13_9GAMM</name>
<reference evidence="3 4" key="1">
    <citation type="submission" date="2020-12" db="EMBL/GenBank/DDBJ databases">
        <title>Novel Thalassolituus-related marine hydrocarbonoclastic bacteria mediated algae-derived hydrocarbons mineralization in twilight zone of the northern South China Sea.</title>
        <authorList>
            <person name="Dong C."/>
        </authorList>
    </citation>
    <scope>NUCLEOTIDE SEQUENCE [LARGE SCALE GENOMIC DNA]</scope>
    <source>
        <strain evidence="3 4">IMCC1826</strain>
    </source>
</reference>
<evidence type="ECO:0000313" key="3">
    <source>
        <dbReference type="EMBL" id="MCA6062047.1"/>
    </source>
</evidence>
<evidence type="ECO:0000259" key="2">
    <source>
        <dbReference type="PROSITE" id="PS50198"/>
    </source>
</evidence>
<keyword evidence="4" id="KW-1185">Reference proteome</keyword>
<organism evidence="3 4">
    <name type="scientific">Thalassolituus marinus</name>
    <dbReference type="NCBI Taxonomy" id="671053"/>
    <lineage>
        <taxon>Bacteria</taxon>
        <taxon>Pseudomonadati</taxon>
        <taxon>Pseudomonadota</taxon>
        <taxon>Gammaproteobacteria</taxon>
        <taxon>Oceanospirillales</taxon>
        <taxon>Oceanospirillaceae</taxon>
        <taxon>Thalassolituus</taxon>
    </lineage>
</organism>
<dbReference type="InterPro" id="IPR000297">
    <property type="entry name" value="PPIase_PpiC"/>
</dbReference>
<evidence type="ECO:0000313" key="4">
    <source>
        <dbReference type="Proteomes" id="UP000714380"/>
    </source>
</evidence>
<dbReference type="PANTHER" id="PTHR43629">
    <property type="entry name" value="PEPTIDYL-PROLYL CIS-TRANS ISOMERASE"/>
    <property type="match status" value="1"/>
</dbReference>
<dbReference type="Pfam" id="PF00639">
    <property type="entry name" value="Rotamase"/>
    <property type="match status" value="1"/>
</dbReference>